<feature type="region of interest" description="Disordered" evidence="2">
    <location>
        <begin position="482"/>
        <end position="530"/>
    </location>
</feature>
<accession>A0A6A6JA29</accession>
<reference evidence="4" key="1">
    <citation type="journal article" date="2020" name="Stud. Mycol.">
        <title>101 Dothideomycetes genomes: a test case for predicting lifestyles and emergence of pathogens.</title>
        <authorList>
            <person name="Haridas S."/>
            <person name="Albert R."/>
            <person name="Binder M."/>
            <person name="Bloem J."/>
            <person name="Labutti K."/>
            <person name="Salamov A."/>
            <person name="Andreopoulos B."/>
            <person name="Baker S."/>
            <person name="Barry K."/>
            <person name="Bills G."/>
            <person name="Bluhm B."/>
            <person name="Cannon C."/>
            <person name="Castanera R."/>
            <person name="Culley D."/>
            <person name="Daum C."/>
            <person name="Ezra D."/>
            <person name="Gonzalez J."/>
            <person name="Henrissat B."/>
            <person name="Kuo A."/>
            <person name="Liang C."/>
            <person name="Lipzen A."/>
            <person name="Lutzoni F."/>
            <person name="Magnuson J."/>
            <person name="Mondo S."/>
            <person name="Nolan M."/>
            <person name="Ohm R."/>
            <person name="Pangilinan J."/>
            <person name="Park H.-J."/>
            <person name="Ramirez L."/>
            <person name="Alfaro M."/>
            <person name="Sun H."/>
            <person name="Tritt A."/>
            <person name="Yoshinaga Y."/>
            <person name="Zwiers L.-H."/>
            <person name="Turgeon B."/>
            <person name="Goodwin S."/>
            <person name="Spatafora J."/>
            <person name="Crous P."/>
            <person name="Grigoriev I."/>
        </authorList>
    </citation>
    <scope>NUCLEOTIDE SEQUENCE</scope>
    <source>
        <strain evidence="4">CBS 379.55</strain>
    </source>
</reference>
<dbReference type="InterPro" id="IPR059025">
    <property type="entry name" value="STB6_N"/>
</dbReference>
<dbReference type="PANTHER" id="PTHR31011:SF2">
    <property type="entry name" value="PROTEIN STB2-RELATED"/>
    <property type="match status" value="1"/>
</dbReference>
<gene>
    <name evidence="4" type="ORF">EI97DRAFT_386544</name>
</gene>
<dbReference type="EMBL" id="ML986527">
    <property type="protein sequence ID" value="KAF2272069.1"/>
    <property type="molecule type" value="Genomic_DNA"/>
</dbReference>
<organism evidence="4 5">
    <name type="scientific">Westerdykella ornata</name>
    <dbReference type="NCBI Taxonomy" id="318751"/>
    <lineage>
        <taxon>Eukaryota</taxon>
        <taxon>Fungi</taxon>
        <taxon>Dikarya</taxon>
        <taxon>Ascomycota</taxon>
        <taxon>Pezizomycotina</taxon>
        <taxon>Dothideomycetes</taxon>
        <taxon>Pleosporomycetidae</taxon>
        <taxon>Pleosporales</taxon>
        <taxon>Sporormiaceae</taxon>
        <taxon>Westerdykella</taxon>
    </lineage>
</organism>
<feature type="region of interest" description="Disordered" evidence="2">
    <location>
        <begin position="425"/>
        <end position="444"/>
    </location>
</feature>
<evidence type="ECO:0000313" key="4">
    <source>
        <dbReference type="EMBL" id="KAF2272069.1"/>
    </source>
</evidence>
<keyword evidence="5" id="KW-1185">Reference proteome</keyword>
<dbReference type="PANTHER" id="PTHR31011">
    <property type="entry name" value="PROTEIN STB2-RELATED"/>
    <property type="match status" value="1"/>
</dbReference>
<dbReference type="GO" id="GO:0070822">
    <property type="term" value="C:Sin3-type complex"/>
    <property type="evidence" value="ECO:0007669"/>
    <property type="project" value="TreeGrafter"/>
</dbReference>
<feature type="compositionally biased region" description="Basic and acidic residues" evidence="2">
    <location>
        <begin position="500"/>
        <end position="512"/>
    </location>
</feature>
<name>A0A6A6JA29_WESOR</name>
<feature type="coiled-coil region" evidence="1">
    <location>
        <begin position="776"/>
        <end position="810"/>
    </location>
</feature>
<evidence type="ECO:0000259" key="3">
    <source>
        <dbReference type="Pfam" id="PF25995"/>
    </source>
</evidence>
<proteinExistence type="predicted"/>
<dbReference type="InterPro" id="IPR038919">
    <property type="entry name" value="STB2/STB2"/>
</dbReference>
<feature type="region of interest" description="Disordered" evidence="2">
    <location>
        <begin position="550"/>
        <end position="639"/>
    </location>
</feature>
<feature type="domain" description="STB6-like N-terminal" evidence="3">
    <location>
        <begin position="29"/>
        <end position="167"/>
    </location>
</feature>
<dbReference type="Proteomes" id="UP000800097">
    <property type="component" value="Unassembled WGS sequence"/>
</dbReference>
<dbReference type="GeneID" id="54549250"/>
<dbReference type="RefSeq" id="XP_033649608.1">
    <property type="nucleotide sequence ID" value="XM_033796075.1"/>
</dbReference>
<evidence type="ECO:0000256" key="1">
    <source>
        <dbReference type="SAM" id="Coils"/>
    </source>
</evidence>
<protein>
    <recommendedName>
        <fullName evidence="3">STB6-like N-terminal domain-containing protein</fullName>
    </recommendedName>
</protein>
<keyword evidence="1" id="KW-0175">Coiled coil</keyword>
<sequence length="839" mass="92513">MKHSIQARASAVEPSQVSLSAPTAPTHRRFVLTDHVALRFLEEDPSVTVLVRRQKLEGYELYFIEQWACSRTHPTFVITTFSGDPKSVAWGSILSVPADETAWSPYLRIYVKAMEQSHAKRAETSLGTVMVTNMGAFPSSLTAIPVPDGDAKKNREPFFVNVNLKRLGCSGRIGIKLAPPNTATIAKFHQLYRTSDKIPINGAVIELVRMCQLALVLFTKLDPAYADGLLCDQTEKAVSDWWVEFGAEHYAVEPHDGILGPTTVAGLLGMLMGARNRLSAQNAPIGKDVFDIESTKRGISHFQKSQRLPRTGLLDRPTLERLRRVTAKAASKESWTMPRALKSTVAELGGKGGEMVMGMVGAGDKAGIADVETVDIERFAELVHGDSAKWLWLGKARKTATTNMFSRLPGEEASSPDDHAAKARLLKREPTQEESKLTKRDTINEDVRNHHDIVGDGFEREKDIYSKRAAIKRATEKIESGTGFHRIKDAVGRKSHQHKTSKDDGTNGHEALRQTTSETGKAVTDLELVPRRTVTADPALSRLLAETAQSSAQALDSDTPRVAAETETSGSASGQPAAEEEAALLSRASTVEESVAGSLYGEMEGTEKLPYEPAESAPIPLRRTQSSEPMTKHRATQRDNNWYPRHLSFSIAEESVLTWAPLVPAWDDSPKSIDDVAAKLATLHYLSTHTKHLYEALTALSTTDAAWTSGALETVKEIDLQATADIQELEQMYLARFEEYQSLRDEVRDIISQDRVQLHDAVRELETLGAKLDYEIQNLKGKVEDVEDAVAELERQIENVERRVDQLEGMKGKGSEGGGEGWVKWGVRMLTGLGRPEEE</sequence>
<dbReference type="AlphaFoldDB" id="A0A6A6JA29"/>
<evidence type="ECO:0000256" key="2">
    <source>
        <dbReference type="SAM" id="MobiDB-lite"/>
    </source>
</evidence>
<dbReference type="Pfam" id="PF25995">
    <property type="entry name" value="STB6_N"/>
    <property type="match status" value="1"/>
</dbReference>
<dbReference type="OrthoDB" id="19806at2759"/>
<evidence type="ECO:0000313" key="5">
    <source>
        <dbReference type="Proteomes" id="UP000800097"/>
    </source>
</evidence>